<dbReference type="SUPFAM" id="SSF64182">
    <property type="entry name" value="DHH phosphoesterases"/>
    <property type="match status" value="1"/>
</dbReference>
<dbReference type="PANTHER" id="PTHR30255">
    <property type="entry name" value="SINGLE-STRANDED-DNA-SPECIFIC EXONUCLEASE RECJ"/>
    <property type="match status" value="1"/>
</dbReference>
<evidence type="ECO:0000256" key="5">
    <source>
        <dbReference type="ARBA" id="ARBA00022839"/>
    </source>
</evidence>
<dbReference type="GO" id="GO:0003676">
    <property type="term" value="F:nucleic acid binding"/>
    <property type="evidence" value="ECO:0007669"/>
    <property type="project" value="InterPro"/>
</dbReference>
<name>A0A3B0IWJ6_9RICK</name>
<evidence type="ECO:0000256" key="3">
    <source>
        <dbReference type="ARBA" id="ARBA00022722"/>
    </source>
</evidence>
<gene>
    <name evidence="9" type="primary">recJ</name>
    <name evidence="9" type="ORF">WBAD_1072</name>
</gene>
<dbReference type="Gene3D" id="3.90.1640.30">
    <property type="match status" value="1"/>
</dbReference>
<dbReference type="EMBL" id="OUNE01000185">
    <property type="protein sequence ID" value="SPP33448.1"/>
    <property type="molecule type" value="Genomic_DNA"/>
</dbReference>
<proteinExistence type="inferred from homology"/>
<dbReference type="InterPro" id="IPR001667">
    <property type="entry name" value="DDH_dom"/>
</dbReference>
<dbReference type="Pfam" id="PF17768">
    <property type="entry name" value="RecJ_OB"/>
    <property type="match status" value="1"/>
</dbReference>
<comment type="similarity">
    <text evidence="1">Belongs to the RecJ family.</text>
</comment>
<evidence type="ECO:0000313" key="9">
    <source>
        <dbReference type="EMBL" id="SPP33448.1"/>
    </source>
</evidence>
<feature type="domain" description="RecJ OB" evidence="8">
    <location>
        <begin position="469"/>
        <end position="574"/>
    </location>
</feature>
<feature type="domain" description="DDH" evidence="6">
    <location>
        <begin position="89"/>
        <end position="246"/>
    </location>
</feature>
<accession>A0A3B0IWJ6</accession>
<dbReference type="GO" id="GO:0006281">
    <property type="term" value="P:DNA repair"/>
    <property type="evidence" value="ECO:0007669"/>
    <property type="project" value="InterPro"/>
</dbReference>
<evidence type="ECO:0000259" key="6">
    <source>
        <dbReference type="Pfam" id="PF01368"/>
    </source>
</evidence>
<dbReference type="AlphaFoldDB" id="A0A3B0IWJ6"/>
<sequence>MLLDIEKRSITNALWKLQEADQREILTLIQRFELPEILARILVARGVNIENAHDFLHPLIRSLLPDPFHLLDMDKAVSRIIKAINNNENIAVFGDYDVDGATSSALINRYLRAIGTHSIIYIPDRVDEGYGLNTDALLQLKKNGIDLCISVDCGTLAYQPIKEAKAFGLDIIVVDHHLGTEKLPSAVAVVNPNRLDESSPYTNLAAVGVSFLLIVALNRSLREQGFFTHKKEPDLFDLLDLVALGTVCDVMQIIGLNRAFVLQGLKVMSARKNVGLRVLFDALGILEKPSVSRLGFSIGPCINAGGRIGEASLGARLLSNDNEEEAHSIALKLIDLNNARKVLENEAILEATTQAGKFAQLGVNFIMVSGNWHQGIIGIIASRLKEQFHLPTIVISLNNGIGKASCRSISGVDIGAAVLSAKFTNLIIEGGGHSMAAGFSIKEDKISDLHDFFTERFANSTNDKIIKADGIVTAKAINLSLWNQLQRLEPFGVGNPEPRFIIQGAKIRKPEVIGVDHIKCFIADDNVMVKAIAFRCANTELGSAIMQGNVKAILGKISMNYWNGNEFIQFMIEDILTIS</sequence>
<evidence type="ECO:0000256" key="2">
    <source>
        <dbReference type="ARBA" id="ARBA00019841"/>
    </source>
</evidence>
<evidence type="ECO:0000259" key="7">
    <source>
        <dbReference type="Pfam" id="PF02272"/>
    </source>
</evidence>
<feature type="domain" description="DHHA1" evidence="7">
    <location>
        <begin position="367"/>
        <end position="458"/>
    </location>
</feature>
<keyword evidence="4 9" id="KW-0378">Hydrolase</keyword>
<dbReference type="Gene3D" id="3.10.310.30">
    <property type="match status" value="1"/>
</dbReference>
<evidence type="ECO:0000259" key="8">
    <source>
        <dbReference type="Pfam" id="PF17768"/>
    </source>
</evidence>
<protein>
    <recommendedName>
        <fullName evidence="2">Single-stranded-DNA-specific exonuclease RecJ</fullName>
    </recommendedName>
</protein>
<organism evidence="9">
    <name type="scientific">Wolbachia endosymbiont of Aleurodicus dispersus</name>
    <dbReference type="NCBI Taxonomy" id="1288877"/>
    <lineage>
        <taxon>Bacteria</taxon>
        <taxon>Pseudomonadati</taxon>
        <taxon>Pseudomonadota</taxon>
        <taxon>Alphaproteobacteria</taxon>
        <taxon>Rickettsiales</taxon>
        <taxon>Anaplasmataceae</taxon>
        <taxon>Wolbachieae</taxon>
        <taxon>Wolbachia</taxon>
    </lineage>
</organism>
<dbReference type="InterPro" id="IPR038763">
    <property type="entry name" value="DHH_sf"/>
</dbReference>
<dbReference type="InterPro" id="IPR003156">
    <property type="entry name" value="DHHA1_dom"/>
</dbReference>
<dbReference type="InterPro" id="IPR041122">
    <property type="entry name" value="RecJ_OB"/>
</dbReference>
<dbReference type="GO" id="GO:0008409">
    <property type="term" value="F:5'-3' exonuclease activity"/>
    <property type="evidence" value="ECO:0007669"/>
    <property type="project" value="InterPro"/>
</dbReference>
<evidence type="ECO:0000256" key="4">
    <source>
        <dbReference type="ARBA" id="ARBA00022801"/>
    </source>
</evidence>
<dbReference type="NCBIfam" id="TIGR00644">
    <property type="entry name" value="recJ"/>
    <property type="match status" value="1"/>
</dbReference>
<reference evidence="9" key="1">
    <citation type="submission" date="2018-04" db="EMBL/GenBank/DDBJ databases">
        <authorList>
            <person name="Go L.Y."/>
            <person name="Mitchell J.A."/>
        </authorList>
    </citation>
    <scope>NUCLEOTIDE SEQUENCE</scope>
    <source>
        <strain evidence="9">WBAD</strain>
    </source>
</reference>
<evidence type="ECO:0000256" key="1">
    <source>
        <dbReference type="ARBA" id="ARBA00005915"/>
    </source>
</evidence>
<keyword evidence="3" id="KW-0540">Nuclease</keyword>
<dbReference type="Pfam" id="PF01368">
    <property type="entry name" value="DHH"/>
    <property type="match status" value="1"/>
</dbReference>
<keyword evidence="5 9" id="KW-0269">Exonuclease</keyword>
<dbReference type="PANTHER" id="PTHR30255:SF2">
    <property type="entry name" value="SINGLE-STRANDED-DNA-SPECIFIC EXONUCLEASE RECJ"/>
    <property type="match status" value="1"/>
</dbReference>
<dbReference type="InterPro" id="IPR051673">
    <property type="entry name" value="SSDNA_exonuclease_RecJ"/>
</dbReference>
<dbReference type="Pfam" id="PF02272">
    <property type="entry name" value="DHHA1"/>
    <property type="match status" value="1"/>
</dbReference>
<dbReference type="InterPro" id="IPR004610">
    <property type="entry name" value="RecJ"/>
</dbReference>
<dbReference type="GO" id="GO:0006310">
    <property type="term" value="P:DNA recombination"/>
    <property type="evidence" value="ECO:0007669"/>
    <property type="project" value="InterPro"/>
</dbReference>